<gene>
    <name evidence="1" type="ORF">LEP1GSC016_1140</name>
</gene>
<name>M6BXQ1_LEPBO</name>
<reference evidence="1 2" key="1">
    <citation type="submission" date="2013-01" db="EMBL/GenBank/DDBJ databases">
        <authorList>
            <person name="Harkins D.M."/>
            <person name="Durkin A.S."/>
            <person name="Brinkac L.M."/>
            <person name="Haft D.H."/>
            <person name="Selengut J.D."/>
            <person name="Sanka R."/>
            <person name="DePew J."/>
            <person name="Purushe J."/>
            <person name="Galloway R.L."/>
            <person name="Vinetz J.M."/>
            <person name="Sutton G.G."/>
            <person name="Nierman W.C."/>
            <person name="Fouts D.E."/>
        </authorList>
    </citation>
    <scope>NUCLEOTIDE SEQUENCE [LARGE SCALE GENOMIC DNA]</scope>
    <source>
        <strain evidence="1 2">Sponselee CDC</strain>
    </source>
</reference>
<evidence type="ECO:0000313" key="2">
    <source>
        <dbReference type="Proteomes" id="UP000011873"/>
    </source>
</evidence>
<sequence length="41" mass="4953">MELLYKIEELKIISGWTRLPMPIFPEPIKFLIRFSNYIPSK</sequence>
<dbReference type="Proteomes" id="UP000011873">
    <property type="component" value="Unassembled WGS sequence"/>
</dbReference>
<evidence type="ECO:0000313" key="1">
    <source>
        <dbReference type="EMBL" id="EMJ83301.1"/>
    </source>
</evidence>
<protein>
    <submittedName>
        <fullName evidence="1">Uncharacterized protein</fullName>
    </submittedName>
</protein>
<proteinExistence type="predicted"/>
<dbReference type="EMBL" id="ANMU01000047">
    <property type="protein sequence ID" value="EMJ83301.1"/>
    <property type="molecule type" value="Genomic_DNA"/>
</dbReference>
<dbReference type="PATRIC" id="fig|1218567.3.peg.1137"/>
<dbReference type="AlphaFoldDB" id="M6BXQ1"/>
<organism evidence="1 2">
    <name type="scientific">Leptospira borgpetersenii serovar Hardjo-bovis str. Sponselee</name>
    <dbReference type="NCBI Taxonomy" id="1303729"/>
    <lineage>
        <taxon>Bacteria</taxon>
        <taxon>Pseudomonadati</taxon>
        <taxon>Spirochaetota</taxon>
        <taxon>Spirochaetia</taxon>
        <taxon>Leptospirales</taxon>
        <taxon>Leptospiraceae</taxon>
        <taxon>Leptospira</taxon>
    </lineage>
</organism>
<comment type="caution">
    <text evidence="1">The sequence shown here is derived from an EMBL/GenBank/DDBJ whole genome shotgun (WGS) entry which is preliminary data.</text>
</comment>
<accession>M6BXQ1</accession>